<evidence type="ECO:0000313" key="2">
    <source>
        <dbReference type="EMBL" id="KAJ8917915.1"/>
    </source>
</evidence>
<comment type="caution">
    <text evidence="2">The sequence shown here is derived from an EMBL/GenBank/DDBJ whole genome shotgun (WGS) entry which is preliminary data.</text>
</comment>
<proteinExistence type="predicted"/>
<protein>
    <recommendedName>
        <fullName evidence="1">DDE-1 domain-containing protein</fullName>
    </recommendedName>
</protein>
<reference evidence="2 3" key="1">
    <citation type="journal article" date="2023" name="Insect Mol. Biol.">
        <title>Genome sequencing provides insights into the evolution of gene families encoding plant cell wall-degrading enzymes in longhorned beetles.</title>
        <authorList>
            <person name="Shin N.R."/>
            <person name="Okamura Y."/>
            <person name="Kirsch R."/>
            <person name="Pauchet Y."/>
        </authorList>
    </citation>
    <scope>NUCLEOTIDE SEQUENCE [LARGE SCALE GENOMIC DNA]</scope>
    <source>
        <strain evidence="2">EAD_L_NR</strain>
    </source>
</reference>
<organism evidence="2 3">
    <name type="scientific">Exocentrus adspersus</name>
    <dbReference type="NCBI Taxonomy" id="1586481"/>
    <lineage>
        <taxon>Eukaryota</taxon>
        <taxon>Metazoa</taxon>
        <taxon>Ecdysozoa</taxon>
        <taxon>Arthropoda</taxon>
        <taxon>Hexapoda</taxon>
        <taxon>Insecta</taxon>
        <taxon>Pterygota</taxon>
        <taxon>Neoptera</taxon>
        <taxon>Endopterygota</taxon>
        <taxon>Coleoptera</taxon>
        <taxon>Polyphaga</taxon>
        <taxon>Cucujiformia</taxon>
        <taxon>Chrysomeloidea</taxon>
        <taxon>Cerambycidae</taxon>
        <taxon>Lamiinae</taxon>
        <taxon>Acanthocinini</taxon>
        <taxon>Exocentrus</taxon>
    </lineage>
</organism>
<evidence type="ECO:0000313" key="3">
    <source>
        <dbReference type="Proteomes" id="UP001159042"/>
    </source>
</evidence>
<sequence>MPEGWVLSKTDSGLMKYSMNIKFCNKNGIILYALPPNATHLLQPANVAVFKPLKEYCRQEVREWQYQNENRVVTKTEFCPIFQKVLHHPNMPTNMKNGFKACGVISI</sequence>
<dbReference type="GO" id="GO:0003676">
    <property type="term" value="F:nucleic acid binding"/>
    <property type="evidence" value="ECO:0007669"/>
    <property type="project" value="InterPro"/>
</dbReference>
<evidence type="ECO:0000259" key="1">
    <source>
        <dbReference type="Pfam" id="PF03184"/>
    </source>
</evidence>
<dbReference type="InterPro" id="IPR004875">
    <property type="entry name" value="DDE_SF_endonuclease_dom"/>
</dbReference>
<gene>
    <name evidence="2" type="ORF">NQ315_002608</name>
</gene>
<accession>A0AAV8VVI1</accession>
<dbReference type="AlphaFoldDB" id="A0AAV8VVI1"/>
<feature type="domain" description="DDE-1" evidence="1">
    <location>
        <begin position="23"/>
        <end position="74"/>
    </location>
</feature>
<name>A0AAV8VVI1_9CUCU</name>
<dbReference type="Proteomes" id="UP001159042">
    <property type="component" value="Unassembled WGS sequence"/>
</dbReference>
<keyword evidence="3" id="KW-1185">Reference proteome</keyword>
<dbReference type="Pfam" id="PF03184">
    <property type="entry name" value="DDE_1"/>
    <property type="match status" value="1"/>
</dbReference>
<dbReference type="EMBL" id="JANEYG010000029">
    <property type="protein sequence ID" value="KAJ8917915.1"/>
    <property type="molecule type" value="Genomic_DNA"/>
</dbReference>